<feature type="signal peptide" evidence="7">
    <location>
        <begin position="1"/>
        <end position="19"/>
    </location>
</feature>
<keyword evidence="6 8" id="KW-0449">Lipoprotein</keyword>
<dbReference type="RefSeq" id="WP_071232719.1">
    <property type="nucleotide sequence ID" value="NZ_VTPX01000002.1"/>
</dbReference>
<name>A0A640WGY4_9GAMM</name>
<evidence type="ECO:0000256" key="1">
    <source>
        <dbReference type="ARBA" id="ARBA00010296"/>
    </source>
</evidence>
<comment type="caution">
    <text evidence="8">The sequence shown here is derived from an EMBL/GenBank/DDBJ whole genome shotgun (WGS) entry which is preliminary data.</text>
</comment>
<dbReference type="InterPro" id="IPR012556">
    <property type="entry name" value="Entericidin"/>
</dbReference>
<evidence type="ECO:0000313" key="8">
    <source>
        <dbReference type="EMBL" id="KAA0019604.1"/>
    </source>
</evidence>
<protein>
    <submittedName>
        <fullName evidence="8">Entericidin A/B family lipoprotein</fullName>
    </submittedName>
</protein>
<dbReference type="EMBL" id="VTPX01000002">
    <property type="protein sequence ID" value="KAA0019604.1"/>
    <property type="molecule type" value="Genomic_DNA"/>
</dbReference>
<feature type="chain" id="PRO_5025041606" evidence="7">
    <location>
        <begin position="20"/>
        <end position="43"/>
    </location>
</feature>
<dbReference type="AlphaFoldDB" id="A0A640WGY4"/>
<keyword evidence="2" id="KW-1003">Cell membrane</keyword>
<organism evidence="8 9">
    <name type="scientific">Salinicola corii</name>
    <dbReference type="NCBI Taxonomy" id="2606937"/>
    <lineage>
        <taxon>Bacteria</taxon>
        <taxon>Pseudomonadati</taxon>
        <taxon>Pseudomonadota</taxon>
        <taxon>Gammaproteobacteria</taxon>
        <taxon>Oceanospirillales</taxon>
        <taxon>Halomonadaceae</taxon>
        <taxon>Salinicola</taxon>
    </lineage>
</organism>
<dbReference type="PROSITE" id="PS51257">
    <property type="entry name" value="PROKAR_LIPOPROTEIN"/>
    <property type="match status" value="1"/>
</dbReference>
<gene>
    <name evidence="8" type="ORF">F0A16_04490</name>
</gene>
<evidence type="ECO:0000256" key="3">
    <source>
        <dbReference type="ARBA" id="ARBA00022729"/>
    </source>
</evidence>
<evidence type="ECO:0000256" key="5">
    <source>
        <dbReference type="ARBA" id="ARBA00023139"/>
    </source>
</evidence>
<evidence type="ECO:0000256" key="6">
    <source>
        <dbReference type="ARBA" id="ARBA00023288"/>
    </source>
</evidence>
<dbReference type="Proteomes" id="UP000466024">
    <property type="component" value="Unassembled WGS sequence"/>
</dbReference>
<keyword evidence="5" id="KW-0564">Palmitate</keyword>
<evidence type="ECO:0000256" key="7">
    <source>
        <dbReference type="SAM" id="SignalP"/>
    </source>
</evidence>
<reference evidence="8 9" key="1">
    <citation type="submission" date="2019-08" db="EMBL/GenBank/DDBJ databases">
        <title>Bioinformatics analysis of the strain L3 and L5.</title>
        <authorList>
            <person name="Li X."/>
        </authorList>
    </citation>
    <scope>NUCLEOTIDE SEQUENCE [LARGE SCALE GENOMIC DNA]</scope>
    <source>
        <strain evidence="8 9">L3</strain>
    </source>
</reference>
<evidence type="ECO:0000256" key="4">
    <source>
        <dbReference type="ARBA" id="ARBA00023136"/>
    </source>
</evidence>
<dbReference type="GO" id="GO:0009636">
    <property type="term" value="P:response to toxic substance"/>
    <property type="evidence" value="ECO:0007669"/>
    <property type="project" value="InterPro"/>
</dbReference>
<keyword evidence="9" id="KW-1185">Reference proteome</keyword>
<accession>A0A640WGY4</accession>
<dbReference type="Pfam" id="PF08085">
    <property type="entry name" value="Entericidin"/>
    <property type="match status" value="1"/>
</dbReference>
<proteinExistence type="inferred from homology"/>
<keyword evidence="4" id="KW-0472">Membrane</keyword>
<evidence type="ECO:0000256" key="2">
    <source>
        <dbReference type="ARBA" id="ARBA00022475"/>
    </source>
</evidence>
<dbReference type="GO" id="GO:0016020">
    <property type="term" value="C:membrane"/>
    <property type="evidence" value="ECO:0007669"/>
    <property type="project" value="InterPro"/>
</dbReference>
<sequence>MKRLIAFSLFALFSAGILAGCNTVDGAGKDVEAGGEAVQDAAS</sequence>
<keyword evidence="3 7" id="KW-0732">Signal</keyword>
<comment type="similarity">
    <text evidence="1">Belongs to the EcnA/EcnB lipoprotein family.</text>
</comment>
<evidence type="ECO:0000313" key="9">
    <source>
        <dbReference type="Proteomes" id="UP000466024"/>
    </source>
</evidence>